<proteinExistence type="predicted"/>
<dbReference type="AlphaFoldDB" id="A0A4Z2GJC7"/>
<comment type="caution">
    <text evidence="2">The sequence shown here is derived from an EMBL/GenBank/DDBJ whole genome shotgun (WGS) entry which is preliminary data.</text>
</comment>
<accession>A0A4Z2GJC7</accession>
<protein>
    <submittedName>
        <fullName evidence="2">Uncharacterized protein</fullName>
    </submittedName>
</protein>
<feature type="region of interest" description="Disordered" evidence="1">
    <location>
        <begin position="55"/>
        <end position="95"/>
    </location>
</feature>
<gene>
    <name evidence="2" type="ORF">EYF80_036422</name>
</gene>
<dbReference type="EMBL" id="SRLO01000518">
    <property type="protein sequence ID" value="TNN53355.1"/>
    <property type="molecule type" value="Genomic_DNA"/>
</dbReference>
<sequence length="95" mass="10061">MAMTLDFCSQTICQKSPRVVDSYIELLQRDLLLQKAPHHADHSVELQARVLAIGDHLDEGQGGESSGKDEPSQSVSSDSSALCCVSPSCPSGSSS</sequence>
<organism evidence="2 3">
    <name type="scientific">Liparis tanakae</name>
    <name type="common">Tanaka's snailfish</name>
    <dbReference type="NCBI Taxonomy" id="230148"/>
    <lineage>
        <taxon>Eukaryota</taxon>
        <taxon>Metazoa</taxon>
        <taxon>Chordata</taxon>
        <taxon>Craniata</taxon>
        <taxon>Vertebrata</taxon>
        <taxon>Euteleostomi</taxon>
        <taxon>Actinopterygii</taxon>
        <taxon>Neopterygii</taxon>
        <taxon>Teleostei</taxon>
        <taxon>Neoteleostei</taxon>
        <taxon>Acanthomorphata</taxon>
        <taxon>Eupercaria</taxon>
        <taxon>Perciformes</taxon>
        <taxon>Cottioidei</taxon>
        <taxon>Cottales</taxon>
        <taxon>Liparidae</taxon>
        <taxon>Liparis</taxon>
    </lineage>
</organism>
<evidence type="ECO:0000256" key="1">
    <source>
        <dbReference type="SAM" id="MobiDB-lite"/>
    </source>
</evidence>
<dbReference type="Proteomes" id="UP000314294">
    <property type="component" value="Unassembled WGS sequence"/>
</dbReference>
<name>A0A4Z2GJC7_9TELE</name>
<reference evidence="2 3" key="1">
    <citation type="submission" date="2019-03" db="EMBL/GenBank/DDBJ databases">
        <title>First draft genome of Liparis tanakae, snailfish: a comprehensive survey of snailfish specific genes.</title>
        <authorList>
            <person name="Kim W."/>
            <person name="Song I."/>
            <person name="Jeong J.-H."/>
            <person name="Kim D."/>
            <person name="Kim S."/>
            <person name="Ryu S."/>
            <person name="Song J.Y."/>
            <person name="Lee S.K."/>
        </authorList>
    </citation>
    <scope>NUCLEOTIDE SEQUENCE [LARGE SCALE GENOMIC DNA]</scope>
    <source>
        <tissue evidence="2">Muscle</tissue>
    </source>
</reference>
<evidence type="ECO:0000313" key="3">
    <source>
        <dbReference type="Proteomes" id="UP000314294"/>
    </source>
</evidence>
<feature type="compositionally biased region" description="Low complexity" evidence="1">
    <location>
        <begin position="72"/>
        <end position="95"/>
    </location>
</feature>
<evidence type="ECO:0000313" key="2">
    <source>
        <dbReference type="EMBL" id="TNN53355.1"/>
    </source>
</evidence>
<keyword evidence="3" id="KW-1185">Reference proteome</keyword>